<dbReference type="SMART" id="SM00220">
    <property type="entry name" value="S_TKc"/>
    <property type="match status" value="2"/>
</dbReference>
<dbReference type="GO" id="GO:0009506">
    <property type="term" value="C:plasmodesma"/>
    <property type="evidence" value="ECO:0007669"/>
    <property type="project" value="TreeGrafter"/>
</dbReference>
<keyword evidence="6" id="KW-0808">Transferase</keyword>
<evidence type="ECO:0000256" key="3">
    <source>
        <dbReference type="ARBA" id="ARBA00010217"/>
    </source>
</evidence>
<dbReference type="Gramene" id="KVH91953">
    <property type="protein sequence ID" value="KVH91953"/>
    <property type="gene ID" value="Ccrd_006014"/>
</dbReference>
<dbReference type="Proteomes" id="UP000243975">
    <property type="component" value="Unassembled WGS sequence"/>
</dbReference>
<keyword evidence="19" id="KW-1185">Reference proteome</keyword>
<evidence type="ECO:0000256" key="5">
    <source>
        <dbReference type="ARBA" id="ARBA00022527"/>
    </source>
</evidence>
<keyword evidence="5" id="KW-0723">Serine/threonine-protein kinase</keyword>
<name>A0A103XJK3_CYNCS</name>
<evidence type="ECO:0000256" key="13">
    <source>
        <dbReference type="ARBA" id="ARBA00023136"/>
    </source>
</evidence>
<keyword evidence="11 16" id="KW-0067">ATP-binding</keyword>
<reference evidence="18 19" key="1">
    <citation type="journal article" date="2016" name="Sci. Rep.">
        <title>The genome sequence of the outbreeding globe artichoke constructed de novo incorporating a phase-aware low-pass sequencing strategy of F1 progeny.</title>
        <authorList>
            <person name="Scaglione D."/>
            <person name="Reyes-Chin-Wo S."/>
            <person name="Acquadro A."/>
            <person name="Froenicke L."/>
            <person name="Portis E."/>
            <person name="Beitel C."/>
            <person name="Tirone M."/>
            <person name="Mauro R."/>
            <person name="Lo Monaco A."/>
            <person name="Mauromicale G."/>
            <person name="Faccioli P."/>
            <person name="Cattivelli L."/>
            <person name="Rieseberg L."/>
            <person name="Michelmore R."/>
            <person name="Lanteri S."/>
        </authorList>
    </citation>
    <scope>NUCLEOTIDE SEQUENCE [LARGE SCALE GENOMIC DNA]</scope>
    <source>
        <strain evidence="18">2C</strain>
    </source>
</reference>
<comment type="subcellular location">
    <subcellularLocation>
        <location evidence="1">Cell membrane</location>
        <topology evidence="1">Single-pass type I membrane protein</topology>
    </subcellularLocation>
</comment>
<evidence type="ECO:0000256" key="6">
    <source>
        <dbReference type="ARBA" id="ARBA00022679"/>
    </source>
</evidence>
<dbReference type="InterPro" id="IPR045272">
    <property type="entry name" value="ANXUR1/2-like"/>
</dbReference>
<dbReference type="Pfam" id="PF00069">
    <property type="entry name" value="Pkinase"/>
    <property type="match status" value="2"/>
</dbReference>
<keyword evidence="15" id="KW-0325">Glycoprotein</keyword>
<keyword evidence="9 16" id="KW-0547">Nucleotide-binding</keyword>
<comment type="similarity">
    <text evidence="2">In the N-terminal section; belongs to the leguminous lectin family.</text>
</comment>
<feature type="binding site" evidence="16">
    <location>
        <position position="169"/>
    </location>
    <ligand>
        <name>ATP</name>
        <dbReference type="ChEBI" id="CHEBI:30616"/>
    </ligand>
</feature>
<keyword evidence="7" id="KW-0812">Transmembrane</keyword>
<dbReference type="PANTHER" id="PTHR27003:SF338">
    <property type="entry name" value="TYROSINE-PROTEIN KINASE, NON-RECEPTOR JAK_TYK2-RELATED"/>
    <property type="match status" value="1"/>
</dbReference>
<organism evidence="18 19">
    <name type="scientific">Cynara cardunculus var. scolymus</name>
    <name type="common">Globe artichoke</name>
    <name type="synonym">Cynara scolymus</name>
    <dbReference type="NCBI Taxonomy" id="59895"/>
    <lineage>
        <taxon>Eukaryota</taxon>
        <taxon>Viridiplantae</taxon>
        <taxon>Streptophyta</taxon>
        <taxon>Embryophyta</taxon>
        <taxon>Tracheophyta</taxon>
        <taxon>Spermatophyta</taxon>
        <taxon>Magnoliopsida</taxon>
        <taxon>eudicotyledons</taxon>
        <taxon>Gunneridae</taxon>
        <taxon>Pentapetalae</taxon>
        <taxon>asterids</taxon>
        <taxon>campanulids</taxon>
        <taxon>Asterales</taxon>
        <taxon>Asteraceae</taxon>
        <taxon>Carduoideae</taxon>
        <taxon>Cardueae</taxon>
        <taxon>Carduinae</taxon>
        <taxon>Cynara</taxon>
    </lineage>
</organism>
<feature type="domain" description="Protein kinase" evidence="17">
    <location>
        <begin position="138"/>
        <end position="414"/>
    </location>
</feature>
<gene>
    <name evidence="18" type="ORF">Ccrd_006014</name>
</gene>
<dbReference type="InterPro" id="IPR017441">
    <property type="entry name" value="Protein_kinase_ATP_BS"/>
</dbReference>
<feature type="domain" description="Protein kinase" evidence="17">
    <location>
        <begin position="744"/>
        <end position="1029"/>
    </location>
</feature>
<evidence type="ECO:0000313" key="18">
    <source>
        <dbReference type="EMBL" id="KVH91953.1"/>
    </source>
</evidence>
<dbReference type="PROSITE" id="PS00108">
    <property type="entry name" value="PROTEIN_KINASE_ST"/>
    <property type="match status" value="2"/>
</dbReference>
<dbReference type="STRING" id="59895.A0A103XJK3"/>
<keyword evidence="12" id="KW-1133">Transmembrane helix</keyword>
<keyword evidence="13" id="KW-0472">Membrane</keyword>
<evidence type="ECO:0000313" key="19">
    <source>
        <dbReference type="Proteomes" id="UP000243975"/>
    </source>
</evidence>
<dbReference type="GO" id="GO:0005886">
    <property type="term" value="C:plasma membrane"/>
    <property type="evidence" value="ECO:0007669"/>
    <property type="project" value="UniProtKB-SubCell"/>
</dbReference>
<dbReference type="InterPro" id="IPR025886">
    <property type="entry name" value="PP2-like"/>
</dbReference>
<keyword evidence="8" id="KW-0732">Signal</keyword>
<evidence type="ECO:0000256" key="10">
    <source>
        <dbReference type="ARBA" id="ARBA00022777"/>
    </source>
</evidence>
<protein>
    <submittedName>
        <fullName evidence="18">Phloem protein 2-like protein</fullName>
    </submittedName>
</protein>
<dbReference type="GO" id="GO:0004674">
    <property type="term" value="F:protein serine/threonine kinase activity"/>
    <property type="evidence" value="ECO:0007669"/>
    <property type="project" value="UniProtKB-KW"/>
</dbReference>
<dbReference type="Gene3D" id="3.30.200.20">
    <property type="entry name" value="Phosphorylase Kinase, domain 1"/>
    <property type="match status" value="2"/>
</dbReference>
<evidence type="ECO:0000256" key="1">
    <source>
        <dbReference type="ARBA" id="ARBA00004251"/>
    </source>
</evidence>
<keyword evidence="14" id="KW-0675">Receptor</keyword>
<evidence type="ECO:0000259" key="17">
    <source>
        <dbReference type="PROSITE" id="PS50011"/>
    </source>
</evidence>
<dbReference type="GO" id="GO:0004714">
    <property type="term" value="F:transmembrane receptor protein tyrosine kinase activity"/>
    <property type="evidence" value="ECO:0007669"/>
    <property type="project" value="InterPro"/>
</dbReference>
<dbReference type="Gene3D" id="1.10.510.10">
    <property type="entry name" value="Transferase(Phosphotransferase) domain 1"/>
    <property type="match status" value="2"/>
</dbReference>
<evidence type="ECO:0000256" key="8">
    <source>
        <dbReference type="ARBA" id="ARBA00022729"/>
    </source>
</evidence>
<evidence type="ECO:0000256" key="14">
    <source>
        <dbReference type="ARBA" id="ARBA00023170"/>
    </source>
</evidence>
<dbReference type="PROSITE" id="PS00107">
    <property type="entry name" value="PROTEIN_KINASE_ATP"/>
    <property type="match status" value="2"/>
</dbReference>
<evidence type="ECO:0000256" key="2">
    <source>
        <dbReference type="ARBA" id="ARBA00008536"/>
    </source>
</evidence>
<evidence type="ECO:0000256" key="4">
    <source>
        <dbReference type="ARBA" id="ARBA00022475"/>
    </source>
</evidence>
<evidence type="ECO:0000256" key="15">
    <source>
        <dbReference type="ARBA" id="ARBA00023180"/>
    </source>
</evidence>
<dbReference type="PROSITE" id="PS50011">
    <property type="entry name" value="PROTEIN_KINASE_DOM"/>
    <property type="match status" value="2"/>
</dbReference>
<evidence type="ECO:0000256" key="16">
    <source>
        <dbReference type="PROSITE-ProRule" id="PRU10141"/>
    </source>
</evidence>
<dbReference type="FunFam" id="1.10.510.10:FF:000240">
    <property type="entry name" value="Lectin-domain containing receptor kinase A4.3"/>
    <property type="match status" value="2"/>
</dbReference>
<keyword evidence="4" id="KW-1003">Cell membrane</keyword>
<dbReference type="SUPFAM" id="SSF56112">
    <property type="entry name" value="Protein kinase-like (PK-like)"/>
    <property type="match status" value="2"/>
</dbReference>
<comment type="caution">
    <text evidence="18">The sequence shown here is derived from an EMBL/GenBank/DDBJ whole genome shotgun (WGS) entry which is preliminary data.</text>
</comment>
<comment type="similarity">
    <text evidence="3">In the C-terminal section; belongs to the protein kinase superfamily. Ser/Thr protein kinase family.</text>
</comment>
<dbReference type="GO" id="GO:0002229">
    <property type="term" value="P:defense response to oomycetes"/>
    <property type="evidence" value="ECO:0007669"/>
    <property type="project" value="UniProtKB-ARBA"/>
</dbReference>
<evidence type="ECO:0000256" key="12">
    <source>
        <dbReference type="ARBA" id="ARBA00022989"/>
    </source>
</evidence>
<sequence length="1345" mass="154872">MDLNSLETFSDIAYQCLQKTRGARPLMVDVVVKLEIALKSQEIYEGVKLSEEYEVIKLLEEYEAIIKSRLPQWCTAHVPTTTSIVGCGAPVPLLGPSLSIGFVERGPTIKTTIMAFFLDEFQHLKIQLQDIKSATHNFSNDNLIGKGGFGNVYKGEISHSKGRSMVAFKRLDLDSGQGNAEFWREIMMLSRYSHENLVSLLGYCNEGDEKILVYEYASRGSLDRHLSADALTWVQRLKICLGVARGLDYLHDPVGTQQRVIHRDIKSANILLDENWNAKISDLGLSKIGLANQKNTFLVSNVVGTFGYIDPLYLEMGVLTKESDVYSLGVVLFEVLCGRLSIKYSNDQYHSLVRMWRKSYKEKKLDEIISRDLLQRMDLNSLKTFSNIAYQCLQKTRGDRPLMADVVGKLEIALESQEIYEREKFAEEFAEFNLVALSGEFKAHLKPQFLSPGITYTVNLVFKLTNRNGNSNEPTYVALDYKLKWETKCSTAYLAHEREDRWMTVELYQFTSHKRDFNLEILFDGIQIHLNALVVEGIEFRPLERWFFLAKNGKKCLFLPARALLDTNRWTFQSLPNLRSYFHILGEIKFQMLSPGTIYACNLVYKITGDVDKIEEPIEVRNWYLPFSDSDEINYRYIYLLGPQLPVIRPNVDENTHNPPISQMPKFKGLPRLRNNGWMEVEIWEFETSVRVDKFEINFLLQRKSGSGFQGISVQGIEIMAFFLDEFQHLKIKLEDIKSATHNFSNDNLIGKGGFGNVYKGEISLSKGPSVVAFKRLGLHGLQGNSEFWREIMMLSSYSHENLVSLLGYCNEGDEKILVYEYASRGSLDRHLSADALTWMQRLKICLGVARGLNYLHDPVGTQQRVLHRDIKSANILLDENWNAKISDLGLSKIGPANQKHTFRFSNVVGTPGYIDPLYLEMGVLTKESDVYSLGVVFFEVLCARLCYKYSNGQYQSLVRMWKKSYKEKKLDDIISRDLLQQMDLNSLETFSDIAYQCLQKTHTERPLMADVVGKLQIALKSQEIHEVVKLVEAEKFPEFNLVPLGGEFEAHVKPQFLSPGIQYTINLVFKLKNRNGNSNGPMYLVLDYILKGETKYSTAYLAHERKDRWMTVELYQFTSHERDFDLEILFGGTQNHFDALVVEGIEFRPSKRWFFLAKNGKKCLFLPARALLDTSKWTFQSLPNLRFEEVALDCVNSHFTIRGEFKFQTLSPGSTYTCNFVYKITGDLDEFEEPVKVRNWNLPFPDSDGIHYRYIYLVNPQLRVLRPNVDENTDNPPILQMPKIKGLPHLRNDGWMEVQIWEFETSIRVDKFNIDFRLEKEYHPWFQGISVQGIEIKPRRLSSL</sequence>
<dbReference type="InterPro" id="IPR008271">
    <property type="entry name" value="Ser/Thr_kinase_AS"/>
</dbReference>
<accession>A0A103XJK3</accession>
<dbReference type="EMBL" id="LEKV01004897">
    <property type="protein sequence ID" value="KVH91953.1"/>
    <property type="molecule type" value="Genomic_DNA"/>
</dbReference>
<dbReference type="InterPro" id="IPR011009">
    <property type="entry name" value="Kinase-like_dom_sf"/>
</dbReference>
<dbReference type="InterPro" id="IPR000719">
    <property type="entry name" value="Prot_kinase_dom"/>
</dbReference>
<dbReference type="GO" id="GO:0005524">
    <property type="term" value="F:ATP binding"/>
    <property type="evidence" value="ECO:0007669"/>
    <property type="project" value="UniProtKB-UniRule"/>
</dbReference>
<dbReference type="FunFam" id="3.30.200.20:FF:000039">
    <property type="entry name" value="receptor-like protein kinase FERONIA"/>
    <property type="match status" value="2"/>
</dbReference>
<feature type="binding site" evidence="16">
    <location>
        <position position="775"/>
    </location>
    <ligand>
        <name>ATP</name>
        <dbReference type="ChEBI" id="CHEBI:30616"/>
    </ligand>
</feature>
<dbReference type="PANTHER" id="PTHR27003">
    <property type="entry name" value="OS07G0166700 PROTEIN"/>
    <property type="match status" value="1"/>
</dbReference>
<dbReference type="Pfam" id="PF14299">
    <property type="entry name" value="PP2"/>
    <property type="match status" value="4"/>
</dbReference>
<evidence type="ECO:0000256" key="11">
    <source>
        <dbReference type="ARBA" id="ARBA00022840"/>
    </source>
</evidence>
<keyword evidence="10" id="KW-0418">Kinase</keyword>
<evidence type="ECO:0000256" key="7">
    <source>
        <dbReference type="ARBA" id="ARBA00022692"/>
    </source>
</evidence>
<evidence type="ECO:0000256" key="9">
    <source>
        <dbReference type="ARBA" id="ARBA00022741"/>
    </source>
</evidence>
<proteinExistence type="inferred from homology"/>